<dbReference type="Proteomes" id="UP000278143">
    <property type="component" value="Unassembled WGS sequence"/>
</dbReference>
<sequence length="204" mass="23049">QLRQEVRELERACRNANAVLNRVHADPARLASEVAGQVEKELAVIREHLQRLSSLLPEHKYHKYADMWNRPVQQACFLAAAIVYLRQAQLVSAEGMAGMLGVPFDMTYAMTSFHVTIEDYLHSLCTLISELSRLAVNAVTAGDFAYPFRVSAFVKELHSGFQLLNLKNDALRKRFDGIKYEVKRIEEVVYDLTLRGLKPSGDSA</sequence>
<dbReference type="Gene3D" id="1.20.58.200">
    <property type="entry name" value="Translin, domain 2"/>
    <property type="match status" value="1"/>
</dbReference>
<keyword evidence="9" id="KW-1185">Reference proteome</keyword>
<evidence type="ECO:0000256" key="3">
    <source>
        <dbReference type="ARBA" id="ARBA00005902"/>
    </source>
</evidence>
<accession>A0A4V1J1D9</accession>
<dbReference type="PANTHER" id="PTHR10741">
    <property type="entry name" value="TRANSLIN AND TRANSLIN ASSOCIATED PROTEIN X"/>
    <property type="match status" value="1"/>
</dbReference>
<keyword evidence="7" id="KW-0539">Nucleus</keyword>
<dbReference type="InterPro" id="IPR002848">
    <property type="entry name" value="Translin_fam"/>
</dbReference>
<dbReference type="InterPro" id="IPR036081">
    <property type="entry name" value="Translin_sf"/>
</dbReference>
<dbReference type="OrthoDB" id="829at2759"/>
<evidence type="ECO:0000256" key="2">
    <source>
        <dbReference type="ARBA" id="ARBA00004496"/>
    </source>
</evidence>
<evidence type="ECO:0000256" key="5">
    <source>
        <dbReference type="ARBA" id="ARBA00022884"/>
    </source>
</evidence>
<dbReference type="GO" id="GO:0003723">
    <property type="term" value="F:RNA binding"/>
    <property type="evidence" value="ECO:0007669"/>
    <property type="project" value="UniProtKB-KW"/>
</dbReference>
<evidence type="ECO:0000256" key="6">
    <source>
        <dbReference type="ARBA" id="ARBA00023125"/>
    </source>
</evidence>
<dbReference type="GO" id="GO:0003697">
    <property type="term" value="F:single-stranded DNA binding"/>
    <property type="evidence" value="ECO:0007669"/>
    <property type="project" value="InterPro"/>
</dbReference>
<dbReference type="InterPro" id="IPR016069">
    <property type="entry name" value="Translin_C"/>
</dbReference>
<comment type="subcellular location">
    <subcellularLocation>
        <location evidence="2">Cytoplasm</location>
    </subcellularLocation>
    <subcellularLocation>
        <location evidence="1">Nucleus</location>
    </subcellularLocation>
</comment>
<reference evidence="9" key="1">
    <citation type="journal article" date="2018" name="Nat. Microbiol.">
        <title>Leveraging single-cell genomics to expand the fungal tree of life.</title>
        <authorList>
            <person name="Ahrendt S.R."/>
            <person name="Quandt C.A."/>
            <person name="Ciobanu D."/>
            <person name="Clum A."/>
            <person name="Salamov A."/>
            <person name="Andreopoulos B."/>
            <person name="Cheng J.F."/>
            <person name="Woyke T."/>
            <person name="Pelin A."/>
            <person name="Henrissat B."/>
            <person name="Reynolds N.K."/>
            <person name="Benny G.L."/>
            <person name="Smith M.E."/>
            <person name="James T.Y."/>
            <person name="Grigoriev I.V."/>
        </authorList>
    </citation>
    <scope>NUCLEOTIDE SEQUENCE [LARGE SCALE GENOMIC DNA]</scope>
    <source>
        <strain evidence="9">Benny S71-1</strain>
    </source>
</reference>
<feature type="non-terminal residue" evidence="8">
    <location>
        <position position="1"/>
    </location>
</feature>
<dbReference type="AlphaFoldDB" id="A0A4V1J1D9"/>
<dbReference type="Gene3D" id="1.20.58.190">
    <property type="entry name" value="Translin, domain 1"/>
    <property type="match status" value="1"/>
</dbReference>
<evidence type="ECO:0000313" key="9">
    <source>
        <dbReference type="Proteomes" id="UP000278143"/>
    </source>
</evidence>
<dbReference type="GO" id="GO:0005737">
    <property type="term" value="C:cytoplasm"/>
    <property type="evidence" value="ECO:0007669"/>
    <property type="project" value="UniProtKB-SubCell"/>
</dbReference>
<evidence type="ECO:0000256" key="1">
    <source>
        <dbReference type="ARBA" id="ARBA00004123"/>
    </source>
</evidence>
<protein>
    <recommendedName>
        <fullName evidence="10">Translin</fullName>
    </recommendedName>
</protein>
<comment type="similarity">
    <text evidence="3">Belongs to the translin family.</text>
</comment>
<dbReference type="SUPFAM" id="SSF74784">
    <property type="entry name" value="Translin"/>
    <property type="match status" value="1"/>
</dbReference>
<dbReference type="GO" id="GO:0043565">
    <property type="term" value="F:sequence-specific DNA binding"/>
    <property type="evidence" value="ECO:0007669"/>
    <property type="project" value="InterPro"/>
</dbReference>
<keyword evidence="6" id="KW-0238">DNA-binding</keyword>
<evidence type="ECO:0000256" key="4">
    <source>
        <dbReference type="ARBA" id="ARBA00022490"/>
    </source>
</evidence>
<dbReference type="GO" id="GO:0005634">
    <property type="term" value="C:nucleus"/>
    <property type="evidence" value="ECO:0007669"/>
    <property type="project" value="UniProtKB-SubCell"/>
</dbReference>
<dbReference type="InterPro" id="IPR016068">
    <property type="entry name" value="Translin_N"/>
</dbReference>
<dbReference type="InterPro" id="IPR033956">
    <property type="entry name" value="Translin"/>
</dbReference>
<dbReference type="EMBL" id="KZ990070">
    <property type="protein sequence ID" value="RKP24719.1"/>
    <property type="molecule type" value="Genomic_DNA"/>
</dbReference>
<gene>
    <name evidence="8" type="ORF">SYNPS1DRAFT_16762</name>
</gene>
<name>A0A4V1J1D9_9FUNG</name>
<dbReference type="CDD" id="cd14819">
    <property type="entry name" value="Translin"/>
    <property type="match status" value="1"/>
</dbReference>
<evidence type="ECO:0008006" key="10">
    <source>
        <dbReference type="Google" id="ProtNLM"/>
    </source>
</evidence>
<keyword evidence="4" id="KW-0963">Cytoplasm</keyword>
<dbReference type="GO" id="GO:0016070">
    <property type="term" value="P:RNA metabolic process"/>
    <property type="evidence" value="ECO:0007669"/>
    <property type="project" value="InterPro"/>
</dbReference>
<keyword evidence="5" id="KW-0694">RNA-binding</keyword>
<proteinExistence type="inferred from homology"/>
<dbReference type="FunFam" id="1.20.58.200:FF:000002">
    <property type="entry name" value="Putative translin"/>
    <property type="match status" value="1"/>
</dbReference>
<organism evidence="8 9">
    <name type="scientific">Syncephalis pseudoplumigaleata</name>
    <dbReference type="NCBI Taxonomy" id="1712513"/>
    <lineage>
        <taxon>Eukaryota</taxon>
        <taxon>Fungi</taxon>
        <taxon>Fungi incertae sedis</taxon>
        <taxon>Zoopagomycota</taxon>
        <taxon>Zoopagomycotina</taxon>
        <taxon>Zoopagomycetes</taxon>
        <taxon>Zoopagales</taxon>
        <taxon>Piptocephalidaceae</taxon>
        <taxon>Syncephalis</taxon>
    </lineage>
</organism>
<evidence type="ECO:0000256" key="7">
    <source>
        <dbReference type="ARBA" id="ARBA00023242"/>
    </source>
</evidence>
<evidence type="ECO:0000313" key="8">
    <source>
        <dbReference type="EMBL" id="RKP24719.1"/>
    </source>
</evidence>
<dbReference type="Pfam" id="PF01997">
    <property type="entry name" value="Translin"/>
    <property type="match status" value="1"/>
</dbReference>